<feature type="domain" description="Helicase ATP-binding" evidence="8">
    <location>
        <begin position="1"/>
        <end position="79"/>
    </location>
</feature>
<evidence type="ECO:0000256" key="3">
    <source>
        <dbReference type="ARBA" id="ARBA00022723"/>
    </source>
</evidence>
<dbReference type="PANTHER" id="PTHR30580">
    <property type="entry name" value="PRIMOSOMAL PROTEIN N"/>
    <property type="match status" value="1"/>
</dbReference>
<keyword evidence="1" id="KW-0639">Primosome</keyword>
<protein>
    <recommendedName>
        <fullName evidence="8">Helicase ATP-binding domain-containing protein</fullName>
    </recommendedName>
</protein>
<dbReference type="InterPro" id="IPR027417">
    <property type="entry name" value="P-loop_NTPase"/>
</dbReference>
<keyword evidence="7" id="KW-0238">DNA-binding</keyword>
<accession>A0A8S0FH69</accession>
<dbReference type="GO" id="GO:0046872">
    <property type="term" value="F:metal ion binding"/>
    <property type="evidence" value="ECO:0007669"/>
    <property type="project" value="UniProtKB-KW"/>
</dbReference>
<dbReference type="InterPro" id="IPR005259">
    <property type="entry name" value="PriA"/>
</dbReference>
<dbReference type="EMBL" id="AP022360">
    <property type="protein sequence ID" value="BBU79098.1"/>
    <property type="molecule type" value="Genomic_DNA"/>
</dbReference>
<reference evidence="9 10" key="1">
    <citation type="submission" date="2020-01" db="EMBL/GenBank/DDBJ databases">
        <title>Dynamics of blaIMP-6 dissemination in carbapenem resistant Enterobacteriacea isolated from regional surveillance in Osaka, Japan.</title>
        <authorList>
            <person name="Abe R."/>
            <person name="Akeda Y."/>
            <person name="Sugawara Y."/>
            <person name="Yamamoto N."/>
            <person name="Tomono K."/>
            <person name="Takeuchi D."/>
            <person name="Kawahara R."/>
            <person name="Hamada S."/>
        </authorList>
    </citation>
    <scope>NUCLEOTIDE SEQUENCE [LARGE SCALE GENOMIC DNA]</scope>
    <source>
        <strain evidence="9 10">E300</strain>
    </source>
</reference>
<sequence length="239" mass="26931">MSFGTRSALFTPFKNLGVIVIDEEHDSSYKQQEGWRYHARDLAVYRAHSEQIPIILGSATPALETLCNVQQKKYRLLRLTRRAGNARPAIQHVLDLKGQKVQAGLAPALITRMRQHLQADNQVILFLNRRGFAPALLCHDCGWIAECPRCDHYYTLHQAQQHFARAVTTVTANARCRASALPAVPHTWYPWGWAPNSLNRRSRRCSPACPFLVSTAIPPAAKGRWNSNWRKCIAAARGS</sequence>
<dbReference type="GO" id="GO:0043138">
    <property type="term" value="F:3'-5' DNA helicase activity"/>
    <property type="evidence" value="ECO:0007669"/>
    <property type="project" value="TreeGrafter"/>
</dbReference>
<proteinExistence type="predicted"/>
<evidence type="ECO:0000256" key="2">
    <source>
        <dbReference type="ARBA" id="ARBA00022705"/>
    </source>
</evidence>
<keyword evidence="2" id="KW-0235">DNA replication</keyword>
<dbReference type="Proteomes" id="UP000467488">
    <property type="component" value="Chromosome"/>
</dbReference>
<dbReference type="GO" id="GO:0003677">
    <property type="term" value="F:DNA binding"/>
    <property type="evidence" value="ECO:0007669"/>
    <property type="project" value="UniProtKB-KW"/>
</dbReference>
<dbReference type="PROSITE" id="PS51192">
    <property type="entry name" value="HELICASE_ATP_BIND_1"/>
    <property type="match status" value="1"/>
</dbReference>
<dbReference type="NCBIfam" id="TIGR00595">
    <property type="entry name" value="priA"/>
    <property type="match status" value="1"/>
</dbReference>
<keyword evidence="6" id="KW-0067">ATP-binding</keyword>
<dbReference type="PANTHER" id="PTHR30580:SF0">
    <property type="entry name" value="PRIMOSOMAL PROTEIN N"/>
    <property type="match status" value="1"/>
</dbReference>
<evidence type="ECO:0000256" key="7">
    <source>
        <dbReference type="ARBA" id="ARBA00023125"/>
    </source>
</evidence>
<dbReference type="GO" id="GO:0005524">
    <property type="term" value="F:ATP binding"/>
    <property type="evidence" value="ECO:0007669"/>
    <property type="project" value="UniProtKB-KW"/>
</dbReference>
<name>A0A8S0FH69_ECOLX</name>
<dbReference type="GO" id="GO:0006270">
    <property type="term" value="P:DNA replication initiation"/>
    <property type="evidence" value="ECO:0007669"/>
    <property type="project" value="TreeGrafter"/>
</dbReference>
<evidence type="ECO:0000313" key="10">
    <source>
        <dbReference type="Proteomes" id="UP000467488"/>
    </source>
</evidence>
<keyword evidence="3" id="KW-0479">Metal-binding</keyword>
<dbReference type="Gene3D" id="3.40.50.300">
    <property type="entry name" value="P-loop containing nucleotide triphosphate hydrolases"/>
    <property type="match status" value="1"/>
</dbReference>
<evidence type="ECO:0000256" key="4">
    <source>
        <dbReference type="ARBA" id="ARBA00022741"/>
    </source>
</evidence>
<evidence type="ECO:0000256" key="1">
    <source>
        <dbReference type="ARBA" id="ARBA00022515"/>
    </source>
</evidence>
<organism evidence="9 10">
    <name type="scientific">Escherichia coli</name>
    <dbReference type="NCBI Taxonomy" id="562"/>
    <lineage>
        <taxon>Bacteria</taxon>
        <taxon>Pseudomonadati</taxon>
        <taxon>Pseudomonadota</taxon>
        <taxon>Gammaproteobacteria</taxon>
        <taxon>Enterobacterales</taxon>
        <taxon>Enterobacteriaceae</taxon>
        <taxon>Escherichia</taxon>
    </lineage>
</organism>
<dbReference type="GO" id="GO:0006302">
    <property type="term" value="P:double-strand break repair"/>
    <property type="evidence" value="ECO:0007669"/>
    <property type="project" value="InterPro"/>
</dbReference>
<keyword evidence="4" id="KW-0547">Nucleotide-binding</keyword>
<gene>
    <name evidence="9" type="ORF">EIMP300_04980</name>
</gene>
<keyword evidence="5" id="KW-0862">Zinc</keyword>
<evidence type="ECO:0000259" key="8">
    <source>
        <dbReference type="PROSITE" id="PS51192"/>
    </source>
</evidence>
<evidence type="ECO:0000256" key="6">
    <source>
        <dbReference type="ARBA" id="ARBA00022840"/>
    </source>
</evidence>
<evidence type="ECO:0000313" key="9">
    <source>
        <dbReference type="EMBL" id="BBU79098.1"/>
    </source>
</evidence>
<evidence type="ECO:0000256" key="5">
    <source>
        <dbReference type="ARBA" id="ARBA00022833"/>
    </source>
</evidence>
<dbReference type="SUPFAM" id="SSF52540">
    <property type="entry name" value="P-loop containing nucleoside triphosphate hydrolases"/>
    <property type="match status" value="1"/>
</dbReference>
<dbReference type="GO" id="GO:0006269">
    <property type="term" value="P:DNA replication, synthesis of primer"/>
    <property type="evidence" value="ECO:0007669"/>
    <property type="project" value="UniProtKB-KW"/>
</dbReference>
<dbReference type="GO" id="GO:1990077">
    <property type="term" value="C:primosome complex"/>
    <property type="evidence" value="ECO:0007669"/>
    <property type="project" value="UniProtKB-KW"/>
</dbReference>
<dbReference type="GO" id="GO:0006310">
    <property type="term" value="P:DNA recombination"/>
    <property type="evidence" value="ECO:0007669"/>
    <property type="project" value="InterPro"/>
</dbReference>
<dbReference type="InterPro" id="IPR014001">
    <property type="entry name" value="Helicase_ATP-bd"/>
</dbReference>
<dbReference type="AlphaFoldDB" id="A0A8S0FH69"/>